<dbReference type="Proteomes" id="UP001569154">
    <property type="component" value="Unassembled WGS sequence"/>
</dbReference>
<evidence type="ECO:0000313" key="2">
    <source>
        <dbReference type="EMBL" id="MEZ8084218.1"/>
    </source>
</evidence>
<sequence length="410" mass="42176">VTVTGGDFESLTSPDSVTVSVEDTNDTVTVKLTASKSVNESGQITYTATLVGGEAQNDITVKLANGETITITAGETSGTVTTDVANDIYTSADITNSIASVQENGDNAKLEDLQANSETVTTDVVDVIENGDTTTLTLNNVTVKEGTDKATITGSLDHTPKTEVTVTLSNGATLTFGTDYTPGDIVESTPFDINNGEDVVVDASDTTYDVTVTGGDFEFLTSPDSVTVSVEDTNDTVTVKLTASGSVNEGDKITYTVTLAGGEAQNDITVTLANGEEITIKAGQTAGSAFTDVANDIYDSANITNSIASITETGDNAKLEDLQADGATVTTTVADIIENGDAATLTLNNVTVEEGSDKATITGSLDHTPKTDVTVTLSNGATLTFGTDYTPGTLVTSTPFDINNGEDVVV</sequence>
<feature type="non-terminal residue" evidence="2">
    <location>
        <position position="1"/>
    </location>
</feature>
<reference evidence="2 3" key="1">
    <citation type="submission" date="2024-06" db="EMBL/GenBank/DDBJ databases">
        <authorList>
            <person name="Steensen K."/>
            <person name="Seneca J."/>
            <person name="Bartlau N."/>
            <person name="Yu A.X."/>
            <person name="Polz M.F."/>
        </authorList>
    </citation>
    <scope>NUCLEOTIDE SEQUENCE [LARGE SCALE GENOMIC DNA]</scope>
    <source>
        <strain evidence="2 3">1F260</strain>
    </source>
</reference>
<gene>
    <name evidence="2" type="ORF">ACED35_24240</name>
</gene>
<feature type="domain" description="LapA adhesin" evidence="1">
    <location>
        <begin position="132"/>
        <end position="233"/>
    </location>
</feature>
<dbReference type="Pfam" id="PF20579">
    <property type="entry name" value="LapA"/>
    <property type="match status" value="4"/>
</dbReference>
<protein>
    <submittedName>
        <fullName evidence="2">Immunoglobulin-like domain-containing protein</fullName>
    </submittedName>
</protein>
<feature type="domain" description="LapA adhesin" evidence="1">
    <location>
        <begin position="235"/>
        <end position="335"/>
    </location>
</feature>
<dbReference type="RefSeq" id="WP_371735100.1">
    <property type="nucleotide sequence ID" value="NZ_JBGONM010000140.1"/>
</dbReference>
<dbReference type="EMBL" id="JBGONM010000140">
    <property type="protein sequence ID" value="MEZ8084218.1"/>
    <property type="molecule type" value="Genomic_DNA"/>
</dbReference>
<name>A0ABV4L948_9GAMM</name>
<evidence type="ECO:0000313" key="3">
    <source>
        <dbReference type="Proteomes" id="UP001569154"/>
    </source>
</evidence>
<feature type="non-terminal residue" evidence="2">
    <location>
        <position position="410"/>
    </location>
</feature>
<keyword evidence="3" id="KW-1185">Reference proteome</keyword>
<evidence type="ECO:0000259" key="1">
    <source>
        <dbReference type="Pfam" id="PF20579"/>
    </source>
</evidence>
<accession>A0ABV4L948</accession>
<organism evidence="2 3">
    <name type="scientific">Enterovibrio norvegicus</name>
    <dbReference type="NCBI Taxonomy" id="188144"/>
    <lineage>
        <taxon>Bacteria</taxon>
        <taxon>Pseudomonadati</taxon>
        <taxon>Pseudomonadota</taxon>
        <taxon>Gammaproteobacteria</taxon>
        <taxon>Vibrionales</taxon>
        <taxon>Vibrionaceae</taxon>
        <taxon>Enterovibrio</taxon>
    </lineage>
</organism>
<feature type="domain" description="LapA adhesin" evidence="1">
    <location>
        <begin position="26"/>
        <end position="126"/>
    </location>
</feature>
<feature type="domain" description="LapA adhesin" evidence="1">
    <location>
        <begin position="341"/>
        <end position="400"/>
    </location>
</feature>
<proteinExistence type="predicted"/>
<comment type="caution">
    <text evidence="2">The sequence shown here is derived from an EMBL/GenBank/DDBJ whole genome shotgun (WGS) entry which is preliminary data.</text>
</comment>
<dbReference type="InterPro" id="IPR046779">
    <property type="entry name" value="LapA_adhesin_dom"/>
</dbReference>